<accession>A0A3P7J7H7</accession>
<keyword evidence="4" id="KW-1185">Reference proteome</keyword>
<dbReference type="EMBL" id="UYYB01112714">
    <property type="protein sequence ID" value="VDM81400.1"/>
    <property type="molecule type" value="Genomic_DNA"/>
</dbReference>
<dbReference type="PANTHER" id="PTHR47327:SF21">
    <property type="entry name" value="APPLE DOMAIN-CONTAINING PROTEIN"/>
    <property type="match status" value="1"/>
</dbReference>
<keyword evidence="1" id="KW-0472">Membrane</keyword>
<evidence type="ECO:0000256" key="1">
    <source>
        <dbReference type="SAM" id="Phobius"/>
    </source>
</evidence>
<protein>
    <recommendedName>
        <fullName evidence="2">Apple domain-containing protein</fullName>
    </recommendedName>
</protein>
<keyword evidence="1" id="KW-1133">Transmembrane helix</keyword>
<dbReference type="SUPFAM" id="SSF57414">
    <property type="entry name" value="Hairpin loop containing domain-like"/>
    <property type="match status" value="1"/>
</dbReference>
<dbReference type="Pfam" id="PF00024">
    <property type="entry name" value="PAN_1"/>
    <property type="match status" value="1"/>
</dbReference>
<feature type="non-terminal residue" evidence="3">
    <location>
        <position position="1"/>
    </location>
</feature>
<name>A0A3P7J7H7_STRVU</name>
<gene>
    <name evidence="3" type="ORF">SVUK_LOCUS16398</name>
</gene>
<evidence type="ECO:0000313" key="3">
    <source>
        <dbReference type="EMBL" id="VDM81400.1"/>
    </source>
</evidence>
<dbReference type="InterPro" id="IPR003609">
    <property type="entry name" value="Pan_app"/>
</dbReference>
<dbReference type="Proteomes" id="UP000270094">
    <property type="component" value="Unassembled WGS sequence"/>
</dbReference>
<organism evidence="3 4">
    <name type="scientific">Strongylus vulgaris</name>
    <name type="common">Blood worm</name>
    <dbReference type="NCBI Taxonomy" id="40348"/>
    <lineage>
        <taxon>Eukaryota</taxon>
        <taxon>Metazoa</taxon>
        <taxon>Ecdysozoa</taxon>
        <taxon>Nematoda</taxon>
        <taxon>Chromadorea</taxon>
        <taxon>Rhabditida</taxon>
        <taxon>Rhabditina</taxon>
        <taxon>Rhabditomorpha</taxon>
        <taxon>Strongyloidea</taxon>
        <taxon>Strongylidae</taxon>
        <taxon>Strongylus</taxon>
    </lineage>
</organism>
<dbReference type="OrthoDB" id="5814086at2759"/>
<dbReference type="InterPro" id="IPR052774">
    <property type="entry name" value="Celegans_DevNeuronal_Protein"/>
</dbReference>
<proteinExistence type="predicted"/>
<keyword evidence="1" id="KW-0812">Transmembrane</keyword>
<feature type="transmembrane region" description="Helical" evidence="1">
    <location>
        <begin position="255"/>
        <end position="276"/>
    </location>
</feature>
<sequence length="278" mass="31775">YNRQTSKCSAYPDALNPNGYLEYKPNVDILYIEKVCISDLVLPLSCDEIFRRIPQHVLFGAVLSKRSRPHEDQDFMPLFISLSKFLGHASEIVTAASEEECIRECILAKVKRNIQCRSLLHYSDVPSSNCILNVQTRLTRPEYFVPELDEKVDYVQIPECAKKLGGLSNGVGSVESEWTEWTSCDQKTSIRRRERLCTDCLERVQMQPCFSNENFSNALGTFIEEQQEPAEPPRAPHSRTSTKNHSTHVIPFRRFLLISVCLYMIISAFSSELFVVGK</sequence>
<evidence type="ECO:0000313" key="4">
    <source>
        <dbReference type="Proteomes" id="UP000270094"/>
    </source>
</evidence>
<dbReference type="PANTHER" id="PTHR47327">
    <property type="entry name" value="FI18240P1-RELATED"/>
    <property type="match status" value="1"/>
</dbReference>
<dbReference type="Gene3D" id="3.50.4.10">
    <property type="entry name" value="Hepatocyte Growth Factor"/>
    <property type="match status" value="1"/>
</dbReference>
<feature type="domain" description="Apple" evidence="2">
    <location>
        <begin position="72"/>
        <end position="158"/>
    </location>
</feature>
<reference evidence="3 4" key="1">
    <citation type="submission" date="2018-11" db="EMBL/GenBank/DDBJ databases">
        <authorList>
            <consortium name="Pathogen Informatics"/>
        </authorList>
    </citation>
    <scope>NUCLEOTIDE SEQUENCE [LARGE SCALE GENOMIC DNA]</scope>
</reference>
<dbReference type="SMART" id="SM00473">
    <property type="entry name" value="PAN_AP"/>
    <property type="match status" value="1"/>
</dbReference>
<dbReference type="AlphaFoldDB" id="A0A3P7J7H7"/>
<dbReference type="GO" id="GO:0009653">
    <property type="term" value="P:anatomical structure morphogenesis"/>
    <property type="evidence" value="ECO:0007669"/>
    <property type="project" value="TreeGrafter"/>
</dbReference>
<evidence type="ECO:0000259" key="2">
    <source>
        <dbReference type="SMART" id="SM00473"/>
    </source>
</evidence>